<dbReference type="InterPro" id="IPR036220">
    <property type="entry name" value="UDP-Glc/GDP-Man_DH_C_sf"/>
</dbReference>
<dbReference type="InterPro" id="IPR036291">
    <property type="entry name" value="NAD(P)-bd_dom_sf"/>
</dbReference>
<feature type="binding site" evidence="12">
    <location>
        <position position="121"/>
    </location>
    <ligand>
        <name>NAD(+)</name>
        <dbReference type="ChEBI" id="CHEBI:57540"/>
    </ligand>
</feature>
<dbReference type="GO" id="GO:0000271">
    <property type="term" value="P:polysaccharide biosynthetic process"/>
    <property type="evidence" value="ECO:0007669"/>
    <property type="project" value="InterPro"/>
</dbReference>
<dbReference type="PANTHER" id="PTHR43750">
    <property type="entry name" value="UDP-GLUCOSE 6-DEHYDROGENASE TUAD"/>
    <property type="match status" value="1"/>
</dbReference>
<comment type="pathway">
    <text evidence="1">Nucleotide-sugar biosynthesis; UDP-alpha-D-glucuronate biosynthesis; UDP-alpha-D-glucuronate from UDP-alpha-D-glucose: step 1/1.</text>
</comment>
<dbReference type="KEGG" id="ade:Adeh_1057"/>
<dbReference type="Gene3D" id="1.20.5.100">
    <property type="entry name" value="Cytochrome c1, transmembrane anchor, C-terminal"/>
    <property type="match status" value="1"/>
</dbReference>
<evidence type="ECO:0000256" key="7">
    <source>
        <dbReference type="ARBA" id="ARBA00047473"/>
    </source>
</evidence>
<dbReference type="InterPro" id="IPR001732">
    <property type="entry name" value="UDP-Glc/GDP-Man_DH_N"/>
</dbReference>
<evidence type="ECO:0000313" key="15">
    <source>
        <dbReference type="Proteomes" id="UP000001935"/>
    </source>
</evidence>
<dbReference type="eggNOG" id="COG1004">
    <property type="taxonomic scope" value="Bacteria"/>
</dbReference>
<dbReference type="PIRSF" id="PIRSF000124">
    <property type="entry name" value="UDPglc_GDPman_dh"/>
    <property type="match status" value="1"/>
</dbReference>
<evidence type="ECO:0000256" key="1">
    <source>
        <dbReference type="ARBA" id="ARBA00004701"/>
    </source>
</evidence>
<proteinExistence type="inferred from homology"/>
<organism evidence="14 15">
    <name type="scientific">Anaeromyxobacter dehalogenans (strain 2CP-C)</name>
    <dbReference type="NCBI Taxonomy" id="290397"/>
    <lineage>
        <taxon>Bacteria</taxon>
        <taxon>Pseudomonadati</taxon>
        <taxon>Myxococcota</taxon>
        <taxon>Myxococcia</taxon>
        <taxon>Myxococcales</taxon>
        <taxon>Cystobacterineae</taxon>
        <taxon>Anaeromyxobacteraceae</taxon>
        <taxon>Anaeromyxobacter</taxon>
    </lineage>
</organism>
<dbReference type="PIRSF" id="PIRSF500134">
    <property type="entry name" value="UDPglc_DH_bac"/>
    <property type="match status" value="1"/>
</dbReference>
<dbReference type="RefSeq" id="WP_011420115.1">
    <property type="nucleotide sequence ID" value="NC_007760.1"/>
</dbReference>
<dbReference type="Pfam" id="PF03720">
    <property type="entry name" value="UDPG_MGDP_dh_C"/>
    <property type="match status" value="1"/>
</dbReference>
<feature type="binding site" evidence="11">
    <location>
        <begin position="250"/>
        <end position="254"/>
    </location>
    <ligand>
        <name>substrate</name>
    </ligand>
</feature>
<dbReference type="Pfam" id="PF00984">
    <property type="entry name" value="UDPG_MGDP_dh"/>
    <property type="match status" value="1"/>
</dbReference>
<evidence type="ECO:0000256" key="12">
    <source>
        <dbReference type="PIRSR" id="PIRSR500134-3"/>
    </source>
</evidence>
<dbReference type="HOGENOM" id="CLU_023810_1_2_7"/>
<accession>Q2IPU7</accession>
<dbReference type="SUPFAM" id="SSF48179">
    <property type="entry name" value="6-phosphogluconate dehydrogenase C-terminal domain-like"/>
    <property type="match status" value="1"/>
</dbReference>
<feature type="domain" description="UDP-glucose/GDP-mannose dehydrogenase C-terminal" evidence="13">
    <location>
        <begin position="314"/>
        <end position="416"/>
    </location>
</feature>
<dbReference type="InterPro" id="IPR008927">
    <property type="entry name" value="6-PGluconate_DH-like_C_sf"/>
</dbReference>
<evidence type="ECO:0000256" key="3">
    <source>
        <dbReference type="ARBA" id="ARBA00012954"/>
    </source>
</evidence>
<dbReference type="UniPathway" id="UPA00038">
    <property type="reaction ID" value="UER00491"/>
</dbReference>
<evidence type="ECO:0000256" key="10">
    <source>
        <dbReference type="PIRSR" id="PIRSR500134-1"/>
    </source>
</evidence>
<evidence type="ECO:0000256" key="4">
    <source>
        <dbReference type="ARBA" id="ARBA00015132"/>
    </source>
</evidence>
<evidence type="ECO:0000256" key="9">
    <source>
        <dbReference type="PIRNR" id="PIRNR000124"/>
    </source>
</evidence>
<name>Q2IPU7_ANADE</name>
<evidence type="ECO:0000259" key="13">
    <source>
        <dbReference type="SMART" id="SM00984"/>
    </source>
</evidence>
<dbReference type="SMART" id="SM00984">
    <property type="entry name" value="UDPG_MGDP_dh_C"/>
    <property type="match status" value="1"/>
</dbReference>
<protein>
    <recommendedName>
        <fullName evidence="4 9">UDP-glucose 6-dehydrogenase</fullName>
        <ecNumber evidence="3 9">1.1.1.22</ecNumber>
    </recommendedName>
</protein>
<dbReference type="GO" id="GO:0006065">
    <property type="term" value="P:UDP-glucuronate biosynthetic process"/>
    <property type="evidence" value="ECO:0007669"/>
    <property type="project" value="UniProtKB-UniPathway"/>
</dbReference>
<dbReference type="EC" id="1.1.1.22" evidence="3 9"/>
<sequence>MRIAVVGAGYVGLVTGTCLAESGNDVSCVDTDAGKIERLQRGEVPIYEPGLEELVRRNLREGRLRFGTDLAQAAGRAKVVFLAVGTPGGEDGDAELRHVMEAAEEVARAVKHYTVVATKSTVPVGTAGRIQEIMARRARFEVDVVSNPEFLKEGAALEDFQRPDRVVVGASSDRARRIMRELYAPFVRTERPILFMEPRSAEMVKYAANAMLATRISFMNDIALLCEKVGADAEQVRRGVGADTRIGYPFLFPGIGYGGSCFPKDVKALLATGRRHGVDLDLLRAVEKTNERQKRHLLARAVRHFGELAGKVFGVWGLAFKPRTDDMREAPSVEVIEGLLGKGARVQAYDPVAMDRARRRFADRVRFAPGPYEALEGADALFVVTEWSEFRNPDFERMKALLRAPVVFDGRNVFDPEEMREQGFSYFCIGRAPAAAR</sequence>
<feature type="binding site" evidence="11">
    <location>
        <position position="321"/>
    </location>
    <ligand>
        <name>substrate</name>
    </ligand>
</feature>
<feature type="binding site" evidence="12">
    <location>
        <position position="35"/>
    </location>
    <ligand>
        <name>NAD(+)</name>
        <dbReference type="ChEBI" id="CHEBI:57540"/>
    </ligand>
</feature>
<dbReference type="STRING" id="290397.Adeh_1057"/>
<keyword evidence="6 9" id="KW-0520">NAD</keyword>
<keyword evidence="5 9" id="KW-0560">Oxidoreductase</keyword>
<dbReference type="AlphaFoldDB" id="Q2IPU7"/>
<comment type="function">
    <text evidence="8">Catalyzes the conversion of UDP-glucose into UDP-glucuronate, one of the precursors of teichuronic acid.</text>
</comment>
<dbReference type="GO" id="GO:0003979">
    <property type="term" value="F:UDP-glucose 6-dehydrogenase activity"/>
    <property type="evidence" value="ECO:0007669"/>
    <property type="project" value="UniProtKB-EC"/>
</dbReference>
<dbReference type="FunFam" id="1.20.5.100:FF:000001">
    <property type="entry name" value="UDP-glucose 6-dehydrogenase"/>
    <property type="match status" value="1"/>
</dbReference>
<evidence type="ECO:0000256" key="8">
    <source>
        <dbReference type="ARBA" id="ARBA00053241"/>
    </source>
</evidence>
<dbReference type="SUPFAM" id="SSF51735">
    <property type="entry name" value="NAD(P)-binding Rossmann-fold domains"/>
    <property type="match status" value="1"/>
</dbReference>
<dbReference type="Gene3D" id="3.40.50.720">
    <property type="entry name" value="NAD(P)-binding Rossmann-like Domain"/>
    <property type="match status" value="2"/>
</dbReference>
<feature type="binding site" evidence="12">
    <location>
        <position position="328"/>
    </location>
    <ligand>
        <name>NAD(+)</name>
        <dbReference type="ChEBI" id="CHEBI:57540"/>
    </ligand>
</feature>
<feature type="active site" description="Nucleophile" evidence="10">
    <location>
        <position position="261"/>
    </location>
</feature>
<dbReference type="NCBIfam" id="TIGR03026">
    <property type="entry name" value="NDP-sugDHase"/>
    <property type="match status" value="1"/>
</dbReference>
<evidence type="ECO:0000256" key="5">
    <source>
        <dbReference type="ARBA" id="ARBA00023002"/>
    </source>
</evidence>
<evidence type="ECO:0000256" key="2">
    <source>
        <dbReference type="ARBA" id="ARBA00006601"/>
    </source>
</evidence>
<feature type="binding site" evidence="12">
    <location>
        <position position="30"/>
    </location>
    <ligand>
        <name>NAD(+)</name>
        <dbReference type="ChEBI" id="CHEBI:57540"/>
    </ligand>
</feature>
<feature type="binding site" evidence="12">
    <location>
        <position position="153"/>
    </location>
    <ligand>
        <name>NAD(+)</name>
        <dbReference type="ChEBI" id="CHEBI:57540"/>
    </ligand>
</feature>
<evidence type="ECO:0000256" key="6">
    <source>
        <dbReference type="ARBA" id="ARBA00023027"/>
    </source>
</evidence>
<dbReference type="InterPro" id="IPR017476">
    <property type="entry name" value="UDP-Glc/GDP-Man"/>
</dbReference>
<reference evidence="14" key="1">
    <citation type="submission" date="2006-01" db="EMBL/GenBank/DDBJ databases">
        <title>Complete sequence of Anaeromyxobacter dehalogenans 2CP-C.</title>
        <authorList>
            <consortium name="US DOE Joint Genome Institute"/>
            <person name="Copeland A."/>
            <person name="Lucas S."/>
            <person name="Lapidus A."/>
            <person name="Barry K."/>
            <person name="Detter J.C."/>
            <person name="Glavina T."/>
            <person name="Hammon N."/>
            <person name="Israni S."/>
            <person name="Pitluck S."/>
            <person name="Brettin T."/>
            <person name="Bruce D."/>
            <person name="Han C."/>
            <person name="Tapia R."/>
            <person name="Gilna P."/>
            <person name="Kiss H."/>
            <person name="Schmutz J."/>
            <person name="Larimer F."/>
            <person name="Land M."/>
            <person name="Kyrpides N."/>
            <person name="Anderson I."/>
            <person name="Sanford R.A."/>
            <person name="Ritalahti K.M."/>
            <person name="Thomas H.S."/>
            <person name="Kirby J.R."/>
            <person name="Zhulin I.B."/>
            <person name="Loeffler F.E."/>
            <person name="Richardson P."/>
        </authorList>
    </citation>
    <scope>NUCLEOTIDE SEQUENCE</scope>
    <source>
        <strain evidence="14">2CP-C</strain>
    </source>
</reference>
<dbReference type="SUPFAM" id="SSF52413">
    <property type="entry name" value="UDP-glucose/GDP-mannose dehydrogenase C-terminal domain"/>
    <property type="match status" value="1"/>
</dbReference>
<dbReference type="OrthoDB" id="9803238at2"/>
<dbReference type="InterPro" id="IPR014026">
    <property type="entry name" value="UDP-Glc/GDP-Man_DH_dimer"/>
</dbReference>
<comment type="catalytic activity">
    <reaction evidence="7 9">
        <text>UDP-alpha-D-glucose + 2 NAD(+) + H2O = UDP-alpha-D-glucuronate + 2 NADH + 3 H(+)</text>
        <dbReference type="Rhea" id="RHEA:23596"/>
        <dbReference type="ChEBI" id="CHEBI:15377"/>
        <dbReference type="ChEBI" id="CHEBI:15378"/>
        <dbReference type="ChEBI" id="CHEBI:57540"/>
        <dbReference type="ChEBI" id="CHEBI:57945"/>
        <dbReference type="ChEBI" id="CHEBI:58052"/>
        <dbReference type="ChEBI" id="CHEBI:58885"/>
        <dbReference type="EC" id="1.1.1.22"/>
    </reaction>
</comment>
<gene>
    <name evidence="14" type="ordered locus">Adeh_1057</name>
</gene>
<feature type="binding site" evidence="12">
    <location>
        <position position="264"/>
    </location>
    <ligand>
        <name>NAD(+)</name>
        <dbReference type="ChEBI" id="CHEBI:57540"/>
    </ligand>
</feature>
<dbReference type="Pfam" id="PF03721">
    <property type="entry name" value="UDPG_MGDP_dh_N"/>
    <property type="match status" value="1"/>
</dbReference>
<feature type="binding site" evidence="11">
    <location>
        <position position="205"/>
    </location>
    <ligand>
        <name>substrate</name>
    </ligand>
</feature>
<feature type="binding site" evidence="12">
    <location>
        <position position="86"/>
    </location>
    <ligand>
        <name>NAD(+)</name>
        <dbReference type="ChEBI" id="CHEBI:57540"/>
    </ligand>
</feature>
<feature type="binding site" evidence="11">
    <location>
        <position position="258"/>
    </location>
    <ligand>
        <name>substrate</name>
    </ligand>
</feature>
<evidence type="ECO:0000256" key="11">
    <source>
        <dbReference type="PIRSR" id="PIRSR500134-2"/>
    </source>
</evidence>
<dbReference type="GO" id="GO:0051287">
    <property type="term" value="F:NAD binding"/>
    <property type="evidence" value="ECO:0007669"/>
    <property type="project" value="InterPro"/>
</dbReference>
<feature type="binding site" evidence="11">
    <location>
        <begin position="150"/>
        <end position="153"/>
    </location>
    <ligand>
        <name>substrate</name>
    </ligand>
</feature>
<dbReference type="PANTHER" id="PTHR43750:SF3">
    <property type="entry name" value="UDP-GLUCOSE 6-DEHYDROGENASE TUAD"/>
    <property type="match status" value="1"/>
</dbReference>
<dbReference type="Proteomes" id="UP000001935">
    <property type="component" value="Chromosome"/>
</dbReference>
<dbReference type="InterPro" id="IPR028357">
    <property type="entry name" value="UDPglc_DH_bac"/>
</dbReference>
<dbReference type="InterPro" id="IPR014027">
    <property type="entry name" value="UDP-Glc/GDP-Man_DH_C"/>
</dbReference>
<comment type="similarity">
    <text evidence="2 9">Belongs to the UDP-glucose/GDP-mannose dehydrogenase family.</text>
</comment>
<evidence type="ECO:0000313" key="14">
    <source>
        <dbReference type="EMBL" id="ABC80832.1"/>
    </source>
</evidence>
<dbReference type="EMBL" id="CP000251">
    <property type="protein sequence ID" value="ABC80832.1"/>
    <property type="molecule type" value="Genomic_DNA"/>
</dbReference>